<evidence type="ECO:0000313" key="1">
    <source>
        <dbReference type="EMBL" id="KAJ8617272.1"/>
    </source>
</evidence>
<accession>A0ACC2K8H2</accession>
<protein>
    <submittedName>
        <fullName evidence="1">Uncharacterized protein</fullName>
    </submittedName>
</protein>
<reference evidence="1 2" key="1">
    <citation type="journal article" date="2022" name="Hortic Res">
        <title>A haplotype resolved chromosomal level avocado genome allows analysis of novel avocado genes.</title>
        <authorList>
            <person name="Nath O."/>
            <person name="Fletcher S.J."/>
            <person name="Hayward A."/>
            <person name="Shaw L.M."/>
            <person name="Masouleh A.K."/>
            <person name="Furtado A."/>
            <person name="Henry R.J."/>
            <person name="Mitter N."/>
        </authorList>
    </citation>
    <scope>NUCLEOTIDE SEQUENCE [LARGE SCALE GENOMIC DNA]</scope>
    <source>
        <strain evidence="2">cv. Hass</strain>
    </source>
</reference>
<dbReference type="EMBL" id="CM056812">
    <property type="protein sequence ID" value="KAJ8617272.1"/>
    <property type="molecule type" value="Genomic_DNA"/>
</dbReference>
<gene>
    <name evidence="1" type="ORF">MRB53_013458</name>
</gene>
<sequence length="194" mass="22239">MTVSFLNVIPGMAPCKPSKGNICDLANDLHLLHNPLNRPAWLEITDPSQVLLFDVEEDYCEVFKLPNDLGEKCSHCFGECEGCLCYAYHNGFEMLVLMIDGRNTNEWALKHSINLDDIEFVDSDSETKKQLDILAFDPNLDAIFLRNRGHFFCYDFNSRALQSIVNREDPFDMLFRVFPFSECLRFLANANQNG</sequence>
<keyword evidence="2" id="KW-1185">Reference proteome</keyword>
<comment type="caution">
    <text evidence="1">The sequence shown here is derived from an EMBL/GenBank/DDBJ whole genome shotgun (WGS) entry which is preliminary data.</text>
</comment>
<name>A0ACC2K8H2_PERAE</name>
<proteinExistence type="predicted"/>
<organism evidence="1 2">
    <name type="scientific">Persea americana</name>
    <name type="common">Avocado</name>
    <dbReference type="NCBI Taxonomy" id="3435"/>
    <lineage>
        <taxon>Eukaryota</taxon>
        <taxon>Viridiplantae</taxon>
        <taxon>Streptophyta</taxon>
        <taxon>Embryophyta</taxon>
        <taxon>Tracheophyta</taxon>
        <taxon>Spermatophyta</taxon>
        <taxon>Magnoliopsida</taxon>
        <taxon>Magnoliidae</taxon>
        <taxon>Laurales</taxon>
        <taxon>Lauraceae</taxon>
        <taxon>Persea</taxon>
    </lineage>
</organism>
<dbReference type="Proteomes" id="UP001234297">
    <property type="component" value="Chromosome 4"/>
</dbReference>
<evidence type="ECO:0000313" key="2">
    <source>
        <dbReference type="Proteomes" id="UP001234297"/>
    </source>
</evidence>